<proteinExistence type="predicted"/>
<dbReference type="EMBL" id="CP044620">
    <property type="protein sequence ID" value="QRD86632.1"/>
    <property type="molecule type" value="Genomic_DNA"/>
</dbReference>
<reference evidence="2" key="1">
    <citation type="journal article" date="2021" name="G3 (Bethesda)">
        <title>Chromosome assembled and annotated genome sequence of Aspergillus flavus NRRL 3357.</title>
        <authorList>
            <person name="Skerker J.M."/>
            <person name="Pianalto K.M."/>
            <person name="Mondo S.J."/>
            <person name="Yang K."/>
            <person name="Arkin A.P."/>
            <person name="Keller N.P."/>
            <person name="Grigoriev I.V."/>
            <person name="Louise Glass N.L."/>
        </authorList>
    </citation>
    <scope>NUCLEOTIDE SEQUENCE [LARGE SCALE GENOMIC DNA]</scope>
    <source>
        <strain evidence="2">ATCC 200026 / FGSC A1120 / IAM 13836 / NRRL 3357 / JCM 12722 / SRRC 167</strain>
    </source>
</reference>
<evidence type="ECO:0000313" key="1">
    <source>
        <dbReference type="EMBL" id="QRD86632.1"/>
    </source>
</evidence>
<dbReference type="Proteomes" id="UP000596276">
    <property type="component" value="Chromosome 3"/>
</dbReference>
<accession>A0A7U2MMV0</accession>
<organism evidence="1 2">
    <name type="scientific">Aspergillus flavus (strain ATCC 200026 / FGSC A1120 / IAM 13836 / NRRL 3357 / JCM 12722 / SRRC 167)</name>
    <dbReference type="NCBI Taxonomy" id="332952"/>
    <lineage>
        <taxon>Eukaryota</taxon>
        <taxon>Fungi</taxon>
        <taxon>Dikarya</taxon>
        <taxon>Ascomycota</taxon>
        <taxon>Pezizomycotina</taxon>
        <taxon>Eurotiomycetes</taxon>
        <taxon>Eurotiomycetidae</taxon>
        <taxon>Eurotiales</taxon>
        <taxon>Aspergillaceae</taxon>
        <taxon>Aspergillus</taxon>
        <taxon>Aspergillus subgen. Circumdati</taxon>
    </lineage>
</organism>
<name>A0A7U2MMV0_ASPFN</name>
<keyword evidence="2" id="KW-1185">Reference proteome</keyword>
<dbReference type="VEuPathDB" id="FungiDB:F9C07_7476"/>
<protein>
    <submittedName>
        <fullName evidence="1">Uncharacterized protein</fullName>
    </submittedName>
</protein>
<gene>
    <name evidence="1" type="ORF">F9C07_7476</name>
</gene>
<dbReference type="AlphaFoldDB" id="A0A7U2MMV0"/>
<evidence type="ECO:0000313" key="2">
    <source>
        <dbReference type="Proteomes" id="UP000596276"/>
    </source>
</evidence>
<sequence length="50" mass="5567">MEPKYGYGSCRNFVPSSNRWKDLGGCINQAVDSEHEQLIILPTAITGKEL</sequence>